<reference evidence="3 4" key="1">
    <citation type="submission" date="2019-03" db="EMBL/GenBank/DDBJ databases">
        <title>Genome sequence of Thiobacillaceae bacterium LSR1, a sulfur-oxidizing bacterium isolated from freshwater sediment.</title>
        <authorList>
            <person name="Li S."/>
        </authorList>
    </citation>
    <scope>NUCLEOTIDE SEQUENCE [LARGE SCALE GENOMIC DNA]</scope>
    <source>
        <strain evidence="3 4">LSR1</strain>
    </source>
</reference>
<feature type="region of interest" description="Disordered" evidence="1">
    <location>
        <begin position="1"/>
        <end position="20"/>
    </location>
</feature>
<keyword evidence="4" id="KW-1185">Reference proteome</keyword>
<accession>A0A4R1BRM6</accession>
<dbReference type="PANTHER" id="PTHR37951">
    <property type="entry name" value="CYTOPLASMIC PROTEIN-RELATED"/>
    <property type="match status" value="1"/>
</dbReference>
<dbReference type="InterPro" id="IPR010657">
    <property type="entry name" value="ImpA_N"/>
</dbReference>
<evidence type="ECO:0000256" key="1">
    <source>
        <dbReference type="SAM" id="MobiDB-lite"/>
    </source>
</evidence>
<name>A0A4R1BRM6_9PROT</name>
<dbReference type="PANTHER" id="PTHR37951:SF1">
    <property type="entry name" value="TYPE VI SECRETION SYSTEM COMPONENT TSSA1"/>
    <property type="match status" value="1"/>
</dbReference>
<evidence type="ECO:0000313" key="3">
    <source>
        <dbReference type="EMBL" id="TCJ20394.1"/>
    </source>
</evidence>
<comment type="caution">
    <text evidence="3">The sequence shown here is derived from an EMBL/GenBank/DDBJ whole genome shotgun (WGS) entry which is preliminary data.</text>
</comment>
<dbReference type="Pfam" id="PF06812">
    <property type="entry name" value="ImpA_N"/>
    <property type="match status" value="1"/>
</dbReference>
<dbReference type="NCBIfam" id="TIGR03363">
    <property type="entry name" value="VI_chp_8"/>
    <property type="match status" value="1"/>
</dbReference>
<evidence type="ECO:0000313" key="4">
    <source>
        <dbReference type="Proteomes" id="UP000295443"/>
    </source>
</evidence>
<feature type="domain" description="ImpA N-terminal" evidence="2">
    <location>
        <begin position="9"/>
        <end position="134"/>
    </location>
</feature>
<proteinExistence type="predicted"/>
<dbReference type="InterPro" id="IPR017740">
    <property type="entry name" value="TssA-like"/>
</dbReference>
<dbReference type="OrthoDB" id="9771118at2"/>
<sequence>MALDIESLLQPIGEDSPSGENLEYDAAFQELDRLAQGKPGVYDPVSGETSGAEEPDWRQVRDLALELSGRTHDVRVAFILTLALMRLEGMAGLATGLNLIGGMVSQFWPNFFPNLIEDEDNDPIERLNALAMLVDPERFMPFFRSTPIVEAPGIGRFNMRDLDIAQGRLDAREGETAASPALLAGAWQDGDADENATRAAAVDAAIEALNDIESTFSNEAGTSPDFGDLVRQLKQLRNFYAELSGGGAGADAAAGDEAAGAAGAPAAGGGQSVGGLASRADAVRVLRQVSDFLKRAEPSSPAPMLLDRAVKLLEMDFVDIVRELMPESRERIELIGGIRFEENED</sequence>
<evidence type="ECO:0000259" key="2">
    <source>
        <dbReference type="Pfam" id="PF06812"/>
    </source>
</evidence>
<dbReference type="EMBL" id="SJZB01000001">
    <property type="protein sequence ID" value="TCJ20394.1"/>
    <property type="molecule type" value="Genomic_DNA"/>
</dbReference>
<dbReference type="Proteomes" id="UP000295443">
    <property type="component" value="Unassembled WGS sequence"/>
</dbReference>
<protein>
    <submittedName>
        <fullName evidence="3">Type VI secretion system protein TssA</fullName>
    </submittedName>
</protein>
<gene>
    <name evidence="3" type="primary">tssA</name>
    <name evidence="3" type="ORF">EZJ19_00420</name>
</gene>
<organism evidence="3 4">
    <name type="scientific">Parasulfuritortus cantonensis</name>
    <dbReference type="NCBI Taxonomy" id="2528202"/>
    <lineage>
        <taxon>Bacteria</taxon>
        <taxon>Pseudomonadati</taxon>
        <taxon>Pseudomonadota</taxon>
        <taxon>Betaproteobacteria</taxon>
        <taxon>Nitrosomonadales</taxon>
        <taxon>Thiobacillaceae</taxon>
        <taxon>Parasulfuritortus</taxon>
    </lineage>
</organism>
<dbReference type="AlphaFoldDB" id="A0A4R1BRM6"/>
<dbReference type="RefSeq" id="WP_131444332.1">
    <property type="nucleotide sequence ID" value="NZ_SJZB01000001.1"/>
</dbReference>